<dbReference type="Pfam" id="PF01425">
    <property type="entry name" value="Amidase"/>
    <property type="match status" value="1"/>
</dbReference>
<name>A0ABP2ACD1_9HYPH</name>
<evidence type="ECO:0000313" key="5">
    <source>
        <dbReference type="EMBL" id="CUA91194.1"/>
    </source>
</evidence>
<dbReference type="PANTHER" id="PTHR11895">
    <property type="entry name" value="TRANSAMIDASE"/>
    <property type="match status" value="1"/>
</dbReference>
<dbReference type="Proteomes" id="UP000182178">
    <property type="component" value="Unassembled WGS sequence"/>
</dbReference>
<comment type="function">
    <text evidence="1">Hydrolyzes indole-3-acetamide (IAM) into indole-3-acetic acid (IAA).</text>
</comment>
<dbReference type="InterPro" id="IPR000120">
    <property type="entry name" value="Amidase"/>
</dbReference>
<evidence type="ECO:0000256" key="3">
    <source>
        <dbReference type="SAM" id="MobiDB-lite"/>
    </source>
</evidence>
<evidence type="ECO:0000256" key="2">
    <source>
        <dbReference type="ARBA" id="ARBA00021874"/>
    </source>
</evidence>
<reference evidence="5 6" key="1">
    <citation type="submission" date="2015-08" db="EMBL/GenBank/DDBJ databases">
        <authorList>
            <person name="Varghese N."/>
        </authorList>
    </citation>
    <scope>NUCLEOTIDE SEQUENCE [LARGE SCALE GENOMIC DNA]</scope>
    <source>
        <strain evidence="5 6">DSM 18167</strain>
    </source>
</reference>
<feature type="domain" description="Amidase" evidence="4">
    <location>
        <begin position="23"/>
        <end position="431"/>
    </location>
</feature>
<dbReference type="InterPro" id="IPR020556">
    <property type="entry name" value="Amidase_CS"/>
</dbReference>
<gene>
    <name evidence="5" type="ORF">Ga0061061_1225</name>
</gene>
<sequence>MLKPTLNALAEALASGVLTPTDLVTEALGRAAASKAAFIELFPSQAIAEAETATARRRAGMAFGPFDGIPFAVKDLFDVAGSVTTAGSRTRFDWPLAEADAALIARLRQQGLIPVGKTNLSEFAFSGLGLNPHFGTPTARDRPDRAPGGSSSGSAVALADGVVAFALGTDTAGSIRLPAAFNGLVGFRPSRGRYDAAGVFPLAESFDVPGPMANTVADVLILDRLMGGVSPSGKASKPPKLLLDQWLLDDVDMDSDIRSSVLAFTEQARGCGAHVDTRPVAAVRKAGEAIRKIGWLGGVEAAAFHRERLAGADRAAIDPRVVARLDHAAAIPHIEAETLRRLRIQLRTEISAELAGAVLVTPTTLILPPLLEPLIANDELFARTNLQALFITMIGSYLGMPGIALPVARPTGALPISVLLSAAAGDDELVLAAASWASAMR</sequence>
<dbReference type="PANTHER" id="PTHR11895:SF176">
    <property type="entry name" value="AMIDASE AMID-RELATED"/>
    <property type="match status" value="1"/>
</dbReference>
<protein>
    <recommendedName>
        <fullName evidence="2">Indoleacetamide hydrolase</fullName>
    </recommendedName>
</protein>
<feature type="region of interest" description="Disordered" evidence="3">
    <location>
        <begin position="134"/>
        <end position="153"/>
    </location>
</feature>
<proteinExistence type="predicted"/>
<dbReference type="InterPro" id="IPR036928">
    <property type="entry name" value="AS_sf"/>
</dbReference>
<comment type="caution">
    <text evidence="5">The sequence shown here is derived from an EMBL/GenBank/DDBJ whole genome shotgun (WGS) entry which is preliminary data.</text>
</comment>
<evidence type="ECO:0000313" key="6">
    <source>
        <dbReference type="Proteomes" id="UP000182178"/>
    </source>
</evidence>
<dbReference type="PROSITE" id="PS00571">
    <property type="entry name" value="AMIDASES"/>
    <property type="match status" value="1"/>
</dbReference>
<dbReference type="EMBL" id="CYHC01000022">
    <property type="protein sequence ID" value="CUA91194.1"/>
    <property type="molecule type" value="Genomic_DNA"/>
</dbReference>
<organism evidence="5 6">
    <name type="scientific">Chelatococcus sambhunathii</name>
    <dbReference type="NCBI Taxonomy" id="363953"/>
    <lineage>
        <taxon>Bacteria</taxon>
        <taxon>Pseudomonadati</taxon>
        <taxon>Pseudomonadota</taxon>
        <taxon>Alphaproteobacteria</taxon>
        <taxon>Hyphomicrobiales</taxon>
        <taxon>Chelatococcaceae</taxon>
        <taxon>Chelatococcus</taxon>
    </lineage>
</organism>
<dbReference type="SUPFAM" id="SSF75304">
    <property type="entry name" value="Amidase signature (AS) enzymes"/>
    <property type="match status" value="1"/>
</dbReference>
<dbReference type="Gene3D" id="3.90.1300.10">
    <property type="entry name" value="Amidase signature (AS) domain"/>
    <property type="match status" value="1"/>
</dbReference>
<evidence type="ECO:0000256" key="1">
    <source>
        <dbReference type="ARBA" id="ARBA00003871"/>
    </source>
</evidence>
<keyword evidence="6" id="KW-1185">Reference proteome</keyword>
<evidence type="ECO:0000259" key="4">
    <source>
        <dbReference type="Pfam" id="PF01425"/>
    </source>
</evidence>
<dbReference type="InterPro" id="IPR023631">
    <property type="entry name" value="Amidase_dom"/>
</dbReference>
<accession>A0ABP2ACD1</accession>